<reference evidence="1 2" key="1">
    <citation type="submission" date="2013-11" db="EMBL/GenBank/DDBJ databases">
        <title>The Genome Sequence of Phytophthora parasitica P1976.</title>
        <authorList>
            <consortium name="The Broad Institute Genomics Platform"/>
            <person name="Russ C."/>
            <person name="Tyler B."/>
            <person name="Panabieres F."/>
            <person name="Shan W."/>
            <person name="Tripathy S."/>
            <person name="Grunwald N."/>
            <person name="Machado M."/>
            <person name="Johnson C.S."/>
            <person name="Walker B."/>
            <person name="Young S."/>
            <person name="Zeng Q."/>
            <person name="Gargeya S."/>
            <person name="Fitzgerald M."/>
            <person name="Haas B."/>
            <person name="Abouelleil A."/>
            <person name="Allen A.W."/>
            <person name="Alvarado L."/>
            <person name="Arachchi H.M."/>
            <person name="Berlin A.M."/>
            <person name="Chapman S.B."/>
            <person name="Gainer-Dewar J."/>
            <person name="Goldberg J."/>
            <person name="Griggs A."/>
            <person name="Gujja S."/>
            <person name="Hansen M."/>
            <person name="Howarth C."/>
            <person name="Imamovic A."/>
            <person name="Ireland A."/>
            <person name="Larimer J."/>
            <person name="McCowan C."/>
            <person name="Murphy C."/>
            <person name="Pearson M."/>
            <person name="Poon T.W."/>
            <person name="Priest M."/>
            <person name="Roberts A."/>
            <person name="Saif S."/>
            <person name="Shea T."/>
            <person name="Sisk P."/>
            <person name="Sykes S."/>
            <person name="Wortman J."/>
            <person name="Nusbaum C."/>
            <person name="Birren B."/>
        </authorList>
    </citation>
    <scope>NUCLEOTIDE SEQUENCE [LARGE SCALE GENOMIC DNA]</scope>
    <source>
        <strain evidence="1 2">P1976</strain>
    </source>
</reference>
<comment type="caution">
    <text evidence="1">The sequence shown here is derived from an EMBL/GenBank/DDBJ whole genome shotgun (WGS) entry which is preliminary data.</text>
</comment>
<evidence type="ECO:0000313" key="2">
    <source>
        <dbReference type="Proteomes" id="UP000028582"/>
    </source>
</evidence>
<accession>A0A080ZVX2</accession>
<proteinExistence type="predicted"/>
<dbReference type="Proteomes" id="UP000028582">
    <property type="component" value="Unassembled WGS sequence"/>
</dbReference>
<name>A0A080ZVX2_PHYNI</name>
<dbReference type="EMBL" id="ANJA01002274">
    <property type="protein sequence ID" value="ETO70783.1"/>
    <property type="molecule type" value="Genomic_DNA"/>
</dbReference>
<dbReference type="AlphaFoldDB" id="A0A080ZVX2"/>
<gene>
    <name evidence="1" type="ORF">F444_12763</name>
</gene>
<sequence>MPRAVAIVPLFNGYEGGRHGLQTCRVVADEARS</sequence>
<protein>
    <submittedName>
        <fullName evidence="1">Uncharacterized protein</fullName>
    </submittedName>
</protein>
<evidence type="ECO:0000313" key="1">
    <source>
        <dbReference type="EMBL" id="ETO70783.1"/>
    </source>
</evidence>
<organism evidence="1 2">
    <name type="scientific">Phytophthora nicotianae P1976</name>
    <dbReference type="NCBI Taxonomy" id="1317066"/>
    <lineage>
        <taxon>Eukaryota</taxon>
        <taxon>Sar</taxon>
        <taxon>Stramenopiles</taxon>
        <taxon>Oomycota</taxon>
        <taxon>Peronosporomycetes</taxon>
        <taxon>Peronosporales</taxon>
        <taxon>Peronosporaceae</taxon>
        <taxon>Phytophthora</taxon>
    </lineage>
</organism>